<accession>A0A9P8VL05</accession>
<keyword evidence="12" id="KW-1185">Reference proteome</keyword>
<comment type="catalytic activity">
    <reaction evidence="9">
        <text>feruloyl-polysaccharide + H2O = ferulate + polysaccharide.</text>
        <dbReference type="EC" id="3.1.1.73"/>
    </reaction>
</comment>
<evidence type="ECO:0000256" key="9">
    <source>
        <dbReference type="ARBA" id="ARBA00034075"/>
    </source>
</evidence>
<dbReference type="OrthoDB" id="424610at2759"/>
<dbReference type="Gene3D" id="3.40.50.1820">
    <property type="entry name" value="alpha/beta hydrolase"/>
    <property type="match status" value="1"/>
</dbReference>
<dbReference type="Proteomes" id="UP000770015">
    <property type="component" value="Unassembled WGS sequence"/>
</dbReference>
<dbReference type="GO" id="GO:0005576">
    <property type="term" value="C:extracellular region"/>
    <property type="evidence" value="ECO:0007669"/>
    <property type="project" value="UniProtKB-SubCell"/>
</dbReference>
<evidence type="ECO:0000256" key="7">
    <source>
        <dbReference type="ARBA" id="ARBA00023277"/>
    </source>
</evidence>
<keyword evidence="7" id="KW-0119">Carbohydrate metabolism</keyword>
<dbReference type="GO" id="GO:0045493">
    <property type="term" value="P:xylan catabolic process"/>
    <property type="evidence" value="ECO:0007669"/>
    <property type="project" value="UniProtKB-KW"/>
</dbReference>
<dbReference type="PANTHER" id="PTHR38050">
    <property type="match status" value="1"/>
</dbReference>
<keyword evidence="3" id="KW-0964">Secreted</keyword>
<dbReference type="InterPro" id="IPR029058">
    <property type="entry name" value="AB_hydrolase_fold"/>
</dbReference>
<dbReference type="InterPro" id="IPR043595">
    <property type="entry name" value="FaeB/C/D"/>
</dbReference>
<reference evidence="11" key="1">
    <citation type="journal article" date="2021" name="Nat. Commun.">
        <title>Genetic determinants of endophytism in the Arabidopsis root mycobiome.</title>
        <authorList>
            <person name="Mesny F."/>
            <person name="Miyauchi S."/>
            <person name="Thiergart T."/>
            <person name="Pickel B."/>
            <person name="Atanasova L."/>
            <person name="Karlsson M."/>
            <person name="Huettel B."/>
            <person name="Barry K.W."/>
            <person name="Haridas S."/>
            <person name="Chen C."/>
            <person name="Bauer D."/>
            <person name="Andreopoulos W."/>
            <person name="Pangilinan J."/>
            <person name="LaButti K."/>
            <person name="Riley R."/>
            <person name="Lipzen A."/>
            <person name="Clum A."/>
            <person name="Drula E."/>
            <person name="Henrissat B."/>
            <person name="Kohler A."/>
            <person name="Grigoriev I.V."/>
            <person name="Martin F.M."/>
            <person name="Hacquard S."/>
        </authorList>
    </citation>
    <scope>NUCLEOTIDE SEQUENCE</scope>
    <source>
        <strain evidence="11">MPI-SDFR-AT-0117</strain>
    </source>
</reference>
<sequence>MLLAILATCISVGLAAPQQPKQGCGGSLPDGMKPGNEYTMPYPGGGRDWLLFIPPNYSTSKGNPVVLSYHGGGKTPEKQRDLDLLEKKEFNTDYVVAYPRGIDERWEGTPDIKARDDVGYTVDILDEISRKLCVDKNRVYMSGKSNGGGFVGLAACNQRLSTRIAAFAAVSGSFYIQGKDNCNPSTVPLTCDKGSATVPMLEIHGGRDTTIKYAGDSERRGACLPGVLHWVEEWAARDGVKDKASKAGKTDWAGEAEVRSWGRGKDGFGVVTHVYDAKLAHSWPSKGENADNGGKGNGDGPASFDATAVILRFFGGYKLGEVPK</sequence>
<evidence type="ECO:0000256" key="6">
    <source>
        <dbReference type="ARBA" id="ARBA00022801"/>
    </source>
</evidence>
<evidence type="ECO:0000256" key="4">
    <source>
        <dbReference type="ARBA" id="ARBA00022651"/>
    </source>
</evidence>
<dbReference type="GO" id="GO:0030600">
    <property type="term" value="F:feruloyl esterase activity"/>
    <property type="evidence" value="ECO:0007669"/>
    <property type="project" value="UniProtKB-EC"/>
</dbReference>
<keyword evidence="4" id="KW-0858">Xylan degradation</keyword>
<dbReference type="EC" id="3.1.1.73" evidence="2"/>
<evidence type="ECO:0000256" key="5">
    <source>
        <dbReference type="ARBA" id="ARBA00022729"/>
    </source>
</evidence>
<keyword evidence="6" id="KW-0378">Hydrolase</keyword>
<name>A0A9P8VL05_9PEZI</name>
<feature type="signal peptide" evidence="10">
    <location>
        <begin position="1"/>
        <end position="15"/>
    </location>
</feature>
<keyword evidence="5 10" id="KW-0732">Signal</keyword>
<dbReference type="EMBL" id="JAGSXJ010000002">
    <property type="protein sequence ID" value="KAH6695106.1"/>
    <property type="molecule type" value="Genomic_DNA"/>
</dbReference>
<comment type="subcellular location">
    <subcellularLocation>
        <location evidence="1">Secreted</location>
    </subcellularLocation>
</comment>
<dbReference type="PANTHER" id="PTHR38050:SF2">
    <property type="entry name" value="FERULOYL ESTERASE C-RELATED"/>
    <property type="match status" value="1"/>
</dbReference>
<organism evidence="11 12">
    <name type="scientific">Plectosphaerella plurivora</name>
    <dbReference type="NCBI Taxonomy" id="936078"/>
    <lineage>
        <taxon>Eukaryota</taxon>
        <taxon>Fungi</taxon>
        <taxon>Dikarya</taxon>
        <taxon>Ascomycota</taxon>
        <taxon>Pezizomycotina</taxon>
        <taxon>Sordariomycetes</taxon>
        <taxon>Hypocreomycetidae</taxon>
        <taxon>Glomerellales</taxon>
        <taxon>Plectosphaerellaceae</taxon>
        <taxon>Plectosphaerella</taxon>
    </lineage>
</organism>
<keyword evidence="8" id="KW-0624">Polysaccharide degradation</keyword>
<proteinExistence type="predicted"/>
<evidence type="ECO:0000313" key="12">
    <source>
        <dbReference type="Proteomes" id="UP000770015"/>
    </source>
</evidence>
<gene>
    <name evidence="11" type="ORF">F5X68DRAFT_186617</name>
</gene>
<feature type="chain" id="PRO_5040409195" description="feruloyl esterase" evidence="10">
    <location>
        <begin position="16"/>
        <end position="324"/>
    </location>
</feature>
<protein>
    <recommendedName>
        <fullName evidence="2">feruloyl esterase</fullName>
        <ecNumber evidence="2">3.1.1.73</ecNumber>
    </recommendedName>
</protein>
<evidence type="ECO:0000256" key="8">
    <source>
        <dbReference type="ARBA" id="ARBA00023326"/>
    </source>
</evidence>
<evidence type="ECO:0000256" key="1">
    <source>
        <dbReference type="ARBA" id="ARBA00004613"/>
    </source>
</evidence>
<evidence type="ECO:0000256" key="2">
    <source>
        <dbReference type="ARBA" id="ARBA00013091"/>
    </source>
</evidence>
<dbReference type="SUPFAM" id="SSF53474">
    <property type="entry name" value="alpha/beta-Hydrolases"/>
    <property type="match status" value="1"/>
</dbReference>
<evidence type="ECO:0000256" key="3">
    <source>
        <dbReference type="ARBA" id="ARBA00022525"/>
    </source>
</evidence>
<evidence type="ECO:0000313" key="11">
    <source>
        <dbReference type="EMBL" id="KAH6695106.1"/>
    </source>
</evidence>
<comment type="caution">
    <text evidence="11">The sequence shown here is derived from an EMBL/GenBank/DDBJ whole genome shotgun (WGS) entry which is preliminary data.</text>
</comment>
<evidence type="ECO:0000256" key="10">
    <source>
        <dbReference type="SAM" id="SignalP"/>
    </source>
</evidence>
<dbReference type="AlphaFoldDB" id="A0A9P8VL05"/>